<feature type="non-terminal residue" evidence="2">
    <location>
        <position position="1"/>
    </location>
</feature>
<organism evidence="2 3">
    <name type="scientific">Armadillidium nasatum</name>
    <dbReference type="NCBI Taxonomy" id="96803"/>
    <lineage>
        <taxon>Eukaryota</taxon>
        <taxon>Metazoa</taxon>
        <taxon>Ecdysozoa</taxon>
        <taxon>Arthropoda</taxon>
        <taxon>Crustacea</taxon>
        <taxon>Multicrustacea</taxon>
        <taxon>Malacostraca</taxon>
        <taxon>Eumalacostraca</taxon>
        <taxon>Peracarida</taxon>
        <taxon>Isopoda</taxon>
        <taxon>Oniscidea</taxon>
        <taxon>Crinocheta</taxon>
        <taxon>Armadillidiidae</taxon>
        <taxon>Armadillidium</taxon>
    </lineage>
</organism>
<dbReference type="EMBL" id="SEYY01002675">
    <property type="protein sequence ID" value="KAB7504655.1"/>
    <property type="molecule type" value="Genomic_DNA"/>
</dbReference>
<evidence type="ECO:0000313" key="3">
    <source>
        <dbReference type="Proteomes" id="UP000326759"/>
    </source>
</evidence>
<sequence>YYHSTNSQVVWVTKKGTLLTPEETYLRSMNMSENGLSLTFSPLQRFHQGVPSIEPPISGTNISVTQSFPTMLTCDVDAKPEAEVTWFK</sequence>
<evidence type="ECO:0000259" key="1">
    <source>
        <dbReference type="PROSITE" id="PS50835"/>
    </source>
</evidence>
<feature type="domain" description="Ig-like" evidence="1">
    <location>
        <begin position="51"/>
        <end position="88"/>
    </location>
</feature>
<proteinExistence type="predicted"/>
<evidence type="ECO:0000313" key="2">
    <source>
        <dbReference type="EMBL" id="KAB7504655.1"/>
    </source>
</evidence>
<comment type="caution">
    <text evidence="2">The sequence shown here is derived from an EMBL/GenBank/DDBJ whole genome shotgun (WGS) entry which is preliminary data.</text>
</comment>
<feature type="non-terminal residue" evidence="2">
    <location>
        <position position="88"/>
    </location>
</feature>
<keyword evidence="3" id="KW-1185">Reference proteome</keyword>
<dbReference type="Proteomes" id="UP000326759">
    <property type="component" value="Unassembled WGS sequence"/>
</dbReference>
<reference evidence="2 3" key="1">
    <citation type="journal article" date="2019" name="PLoS Biol.">
        <title>Sex chromosomes control vertical transmission of feminizing Wolbachia symbionts in an isopod.</title>
        <authorList>
            <person name="Becking T."/>
            <person name="Chebbi M.A."/>
            <person name="Giraud I."/>
            <person name="Moumen B."/>
            <person name="Laverre T."/>
            <person name="Caubet Y."/>
            <person name="Peccoud J."/>
            <person name="Gilbert C."/>
            <person name="Cordaux R."/>
        </authorList>
    </citation>
    <scope>NUCLEOTIDE SEQUENCE [LARGE SCALE GENOMIC DNA]</scope>
    <source>
        <strain evidence="2">ANa2</strain>
        <tissue evidence="2">Whole body excluding digestive tract and cuticle</tissue>
    </source>
</reference>
<name>A0A5N5THJ8_9CRUS</name>
<dbReference type="PROSITE" id="PS50835">
    <property type="entry name" value="IG_LIKE"/>
    <property type="match status" value="1"/>
</dbReference>
<accession>A0A5N5THJ8</accession>
<dbReference type="InterPro" id="IPR007110">
    <property type="entry name" value="Ig-like_dom"/>
</dbReference>
<gene>
    <name evidence="2" type="ORF">Anas_13327</name>
</gene>
<dbReference type="AlphaFoldDB" id="A0A5N5THJ8"/>
<protein>
    <recommendedName>
        <fullName evidence="1">Ig-like domain-containing protein</fullName>
    </recommendedName>
</protein>